<dbReference type="OrthoDB" id="9816041at2"/>
<dbReference type="STRING" id="1631871.FOL01_1868"/>
<feature type="transmembrane region" description="Helical" evidence="7">
    <location>
        <begin position="134"/>
        <end position="156"/>
    </location>
</feature>
<dbReference type="PRINTS" id="PR01036">
    <property type="entry name" value="TCRTETB"/>
</dbReference>
<dbReference type="AlphaFoldDB" id="A0A1L6RDT9"/>
<evidence type="ECO:0000256" key="4">
    <source>
        <dbReference type="ARBA" id="ARBA00022692"/>
    </source>
</evidence>
<keyword evidence="5 7" id="KW-1133">Transmembrane helix</keyword>
<feature type="transmembrane region" description="Helical" evidence="7">
    <location>
        <begin position="101"/>
        <end position="122"/>
    </location>
</feature>
<evidence type="ECO:0000256" key="2">
    <source>
        <dbReference type="ARBA" id="ARBA00022448"/>
    </source>
</evidence>
<name>A0A1L6RDT9_9LACO</name>
<feature type="transmembrane region" description="Helical" evidence="7">
    <location>
        <begin position="263"/>
        <end position="284"/>
    </location>
</feature>
<keyword evidence="2" id="KW-0813">Transport</keyword>
<organism evidence="9 10">
    <name type="scientific">Weissella jogaejeotgali</name>
    <dbReference type="NCBI Taxonomy" id="1631871"/>
    <lineage>
        <taxon>Bacteria</taxon>
        <taxon>Bacillati</taxon>
        <taxon>Bacillota</taxon>
        <taxon>Bacilli</taxon>
        <taxon>Lactobacillales</taxon>
        <taxon>Lactobacillaceae</taxon>
        <taxon>Weissella</taxon>
    </lineage>
</organism>
<feature type="transmembrane region" description="Helical" evidence="7">
    <location>
        <begin position="195"/>
        <end position="214"/>
    </location>
</feature>
<comment type="subcellular location">
    <subcellularLocation>
        <location evidence="1">Cell membrane</location>
        <topology evidence="1">Multi-pass membrane protein</topology>
    </subcellularLocation>
</comment>
<feature type="transmembrane region" description="Helical" evidence="7">
    <location>
        <begin position="464"/>
        <end position="481"/>
    </location>
</feature>
<keyword evidence="10" id="KW-1185">Reference proteome</keyword>
<dbReference type="EMBL" id="CP014332">
    <property type="protein sequence ID" value="APS42727.1"/>
    <property type="molecule type" value="Genomic_DNA"/>
</dbReference>
<keyword evidence="4 7" id="KW-0812">Transmembrane</keyword>
<dbReference type="InterPro" id="IPR011701">
    <property type="entry name" value="MFS"/>
</dbReference>
<dbReference type="InterPro" id="IPR004638">
    <property type="entry name" value="EmrB-like"/>
</dbReference>
<evidence type="ECO:0000256" key="1">
    <source>
        <dbReference type="ARBA" id="ARBA00004651"/>
    </source>
</evidence>
<evidence type="ECO:0000256" key="7">
    <source>
        <dbReference type="SAM" id="Phobius"/>
    </source>
</evidence>
<feature type="transmembrane region" description="Helical" evidence="7">
    <location>
        <begin position="76"/>
        <end position="95"/>
    </location>
</feature>
<sequence>MEKEKTNKGMVTLALFIATFLSAVEGTIVSTAMPTIVGDLEGISIMNWVFSIFLLTSTLTTPIYGKLADNIGRKPVFIAGLIIFLTGSVLSGFSASMPQLIIWRAIQGIGAGAILPISNTIIADIYPPEKRAQIMGINNSAWGIASVVAPLLGGLIVDNFTWRWVFFINLPFGLLSMILTLMFLKEDKRATEGHLDIWGIVWLSMTISGILYGVELLNKAHINWLMIVVVAIVAVVGLLLFIKREKRAADPIILLDLFKNKTFVIQNFAVGMMAIFLIAYEVYVPSWTQGILGLPATFAGFATTPSSIFWIVGSFIAGKMLSRLRPQKILMISMGLLVVSGTVLAFLPTNTPFVIFLLIGVFLGTGFGITVTGSTIISQSVVSLEHIGMATSFNTLIRSLAQSISISIFGIVMNQSLQNGIAQHPDKNLTVGMFNKMINPHTVDELPNKIVPVMHNIYHTGLRNIFIVAVICMILAFVYNLKHQDQGVVQ</sequence>
<proteinExistence type="predicted"/>
<dbReference type="Gene3D" id="1.20.1250.20">
    <property type="entry name" value="MFS general substrate transporter like domains"/>
    <property type="match status" value="1"/>
</dbReference>
<evidence type="ECO:0000313" key="9">
    <source>
        <dbReference type="EMBL" id="APS42727.1"/>
    </source>
</evidence>
<keyword evidence="6 7" id="KW-0472">Membrane</keyword>
<evidence type="ECO:0000256" key="3">
    <source>
        <dbReference type="ARBA" id="ARBA00022475"/>
    </source>
</evidence>
<protein>
    <submittedName>
        <fullName evidence="9">Permeases of the major facilitator superfamily</fullName>
    </submittedName>
</protein>
<feature type="transmembrane region" description="Helical" evidence="7">
    <location>
        <begin position="353"/>
        <end position="377"/>
    </location>
</feature>
<dbReference type="Gene3D" id="1.20.1720.10">
    <property type="entry name" value="Multidrug resistance protein D"/>
    <property type="match status" value="1"/>
</dbReference>
<dbReference type="PANTHER" id="PTHR23501">
    <property type="entry name" value="MAJOR FACILITATOR SUPERFAMILY"/>
    <property type="match status" value="1"/>
</dbReference>
<reference evidence="9 10" key="1">
    <citation type="submission" date="2016-02" db="EMBL/GenBank/DDBJ databases">
        <title>Complete Genome Sequence of Weissella jogaejeotgali FOL01.</title>
        <authorList>
            <person name="Lee J.-H."/>
            <person name="Ku H.-J."/>
        </authorList>
    </citation>
    <scope>NUCLEOTIDE SEQUENCE [LARGE SCALE GENOMIC DNA]</scope>
    <source>
        <strain evidence="9 10">FOL01</strain>
    </source>
</reference>
<dbReference type="NCBIfam" id="TIGR00711">
    <property type="entry name" value="efflux_EmrB"/>
    <property type="match status" value="1"/>
</dbReference>
<evidence type="ECO:0000313" key="10">
    <source>
        <dbReference type="Proteomes" id="UP000185473"/>
    </source>
</evidence>
<feature type="transmembrane region" description="Helical" evidence="7">
    <location>
        <begin position="220"/>
        <end position="242"/>
    </location>
</feature>
<dbReference type="GO" id="GO:0022857">
    <property type="term" value="F:transmembrane transporter activity"/>
    <property type="evidence" value="ECO:0007669"/>
    <property type="project" value="InterPro"/>
</dbReference>
<dbReference type="RefSeq" id="WP_075270455.1">
    <property type="nucleotide sequence ID" value="NZ_CP014332.1"/>
</dbReference>
<dbReference type="PROSITE" id="PS50850">
    <property type="entry name" value="MFS"/>
    <property type="match status" value="1"/>
</dbReference>
<evidence type="ECO:0000256" key="5">
    <source>
        <dbReference type="ARBA" id="ARBA00022989"/>
    </source>
</evidence>
<feature type="transmembrane region" description="Helical" evidence="7">
    <location>
        <begin position="42"/>
        <end position="64"/>
    </location>
</feature>
<dbReference type="InterPro" id="IPR036259">
    <property type="entry name" value="MFS_trans_sf"/>
</dbReference>
<dbReference type="SUPFAM" id="SSF103473">
    <property type="entry name" value="MFS general substrate transporter"/>
    <property type="match status" value="1"/>
</dbReference>
<dbReference type="FunFam" id="1.20.1720.10:FF:000004">
    <property type="entry name" value="EmrB/QacA family drug resistance transporter"/>
    <property type="match status" value="1"/>
</dbReference>
<feature type="transmembrane region" description="Helical" evidence="7">
    <location>
        <begin position="296"/>
        <end position="317"/>
    </location>
</feature>
<dbReference type="Pfam" id="PF07690">
    <property type="entry name" value="MFS_1"/>
    <property type="match status" value="1"/>
</dbReference>
<keyword evidence="3" id="KW-1003">Cell membrane</keyword>
<accession>A0A1L6RDT9</accession>
<gene>
    <name evidence="9" type="ORF">FOL01_1868</name>
</gene>
<dbReference type="CDD" id="cd17502">
    <property type="entry name" value="MFS_Azr1_MDR_like"/>
    <property type="match status" value="1"/>
</dbReference>
<dbReference type="PANTHER" id="PTHR23501:SF191">
    <property type="entry name" value="VACUOLAR BASIC AMINO ACID TRANSPORTER 4"/>
    <property type="match status" value="1"/>
</dbReference>
<dbReference type="KEGG" id="wjo:FOL01_1868"/>
<feature type="transmembrane region" description="Helical" evidence="7">
    <location>
        <begin position="329"/>
        <end position="347"/>
    </location>
</feature>
<dbReference type="InterPro" id="IPR020846">
    <property type="entry name" value="MFS_dom"/>
</dbReference>
<dbReference type="Proteomes" id="UP000185473">
    <property type="component" value="Chromosome"/>
</dbReference>
<feature type="domain" description="Major facilitator superfamily (MFS) profile" evidence="8">
    <location>
        <begin position="11"/>
        <end position="488"/>
    </location>
</feature>
<dbReference type="GO" id="GO:0005886">
    <property type="term" value="C:plasma membrane"/>
    <property type="evidence" value="ECO:0007669"/>
    <property type="project" value="UniProtKB-SubCell"/>
</dbReference>
<evidence type="ECO:0000256" key="6">
    <source>
        <dbReference type="ARBA" id="ARBA00023136"/>
    </source>
</evidence>
<evidence type="ECO:0000259" key="8">
    <source>
        <dbReference type="PROSITE" id="PS50850"/>
    </source>
</evidence>
<feature type="transmembrane region" description="Helical" evidence="7">
    <location>
        <begin position="162"/>
        <end position="183"/>
    </location>
</feature>